<evidence type="ECO:0000256" key="9">
    <source>
        <dbReference type="ARBA" id="ARBA00023274"/>
    </source>
</evidence>
<feature type="region of interest" description="Disordered" evidence="13">
    <location>
        <begin position="224"/>
        <end position="251"/>
    </location>
</feature>
<evidence type="ECO:0000256" key="5">
    <source>
        <dbReference type="ARBA" id="ARBA00022884"/>
    </source>
</evidence>
<keyword evidence="3" id="KW-0013">ADP-ribosylation</keyword>
<dbReference type="GO" id="GO:0019013">
    <property type="term" value="C:viral nucleocapsid"/>
    <property type="evidence" value="ECO:0007669"/>
    <property type="project" value="UniProtKB-UniRule"/>
</dbReference>
<dbReference type="GO" id="GO:1990904">
    <property type="term" value="C:ribonucleoprotein complex"/>
    <property type="evidence" value="ECO:0007669"/>
    <property type="project" value="UniProtKB-KW"/>
</dbReference>
<comment type="subcellular location">
    <subcellularLocation>
        <location evidence="1">Host cell</location>
    </subcellularLocation>
    <subcellularLocation>
        <location evidence="10">Virion</location>
    </subcellularLocation>
    <text evidence="10">Located inside the virion, complexed with the viral RNA. Probably associates with ER-derived membranes where it participates in viral RNA synthesis and virus budding.</text>
</comment>
<accession>F1BYM6</accession>
<evidence type="ECO:0000256" key="8">
    <source>
        <dbReference type="ARBA" id="ARBA00023163"/>
    </source>
</evidence>
<keyword evidence="5 10" id="KW-0694">RNA-binding</keyword>
<dbReference type="InterPro" id="IPR044344">
    <property type="entry name" value="N_prot_C_CoV"/>
</dbReference>
<feature type="region of interest" description="Disordered" evidence="13">
    <location>
        <begin position="161"/>
        <end position="203"/>
    </location>
</feature>
<feature type="compositionally biased region" description="Basic and acidic residues" evidence="13">
    <location>
        <begin position="239"/>
        <end position="248"/>
    </location>
</feature>
<reference evidence="16" key="2">
    <citation type="submission" date="2010-08" db="EMBL/GenBank/DDBJ databases">
        <authorList>
            <person name="Quan P.-L."/>
            <person name="Firth C."/>
            <person name="Street C."/>
            <person name="Henriquez J.A."/>
            <person name="Petrosov A."/>
            <person name="Tashmukhamedova A."/>
            <person name="Briese T."/>
            <person name="Lipkin W.I."/>
        </authorList>
    </citation>
    <scope>NUCLEOTIDE SEQUENCE</scope>
    <source>
        <strain evidence="16">ZBCoV</strain>
    </source>
</reference>
<dbReference type="GO" id="GO:0043657">
    <property type="term" value="C:host cell"/>
    <property type="evidence" value="ECO:0007669"/>
    <property type="project" value="UniProtKB-SubCell"/>
</dbReference>
<dbReference type="Pfam" id="PF00937">
    <property type="entry name" value="CoV_nucleocap"/>
    <property type="match status" value="1"/>
</dbReference>
<keyword evidence="7 10" id="KW-0543">Viral nucleoprotein</keyword>
<dbReference type="PROSITE" id="PS51928">
    <property type="entry name" value="COV_N_NTD"/>
    <property type="match status" value="1"/>
</dbReference>
<evidence type="ECO:0000256" key="12">
    <source>
        <dbReference type="PROSITE-ProRule" id="PRU01276"/>
    </source>
</evidence>
<dbReference type="PROSITE" id="PS51929">
    <property type="entry name" value="COV_N_CTD"/>
    <property type="match status" value="1"/>
</dbReference>
<evidence type="ECO:0000313" key="16">
    <source>
        <dbReference type="EMBL" id="ADY17917.1"/>
    </source>
</evidence>
<organism evidence="16">
    <name type="scientific">Zaria bat coronavirus</name>
    <dbReference type="NCBI Taxonomy" id="989337"/>
    <lineage>
        <taxon>Viruses</taxon>
        <taxon>Riboviria</taxon>
        <taxon>Orthornavirae</taxon>
        <taxon>Pisuviricota</taxon>
        <taxon>Pisoniviricetes</taxon>
        <taxon>Nidovirales</taxon>
        <taxon>Cornidovirineae</taxon>
        <taxon>Coronaviridae</taxon>
        <taxon>Orthocoronavirinae</taxon>
        <taxon>Betacoronavirus</taxon>
        <taxon>Hibecovirus</taxon>
    </lineage>
</organism>
<name>F1BYM6_9BETC</name>
<dbReference type="SUPFAM" id="SSF103068">
    <property type="entry name" value="Nucleocapsid protein dimerization domain"/>
    <property type="match status" value="1"/>
</dbReference>
<dbReference type="InterPro" id="IPR037179">
    <property type="entry name" value="Nucleocapsid_C"/>
</dbReference>
<dbReference type="EMBL" id="HQ166910">
    <property type="protein sequence ID" value="ADY17917.1"/>
    <property type="molecule type" value="Genomic_RNA"/>
</dbReference>
<evidence type="ECO:0000256" key="2">
    <source>
        <dbReference type="ARBA" id="ARBA00022553"/>
    </source>
</evidence>
<reference evidence="16" key="1">
    <citation type="journal article" date="2010" name="MBio">
        <title>Identification of a severe acute respiratory syndrome coronavirus-like virus in a leaf-nosed bat in Nigeria.</title>
        <authorList>
            <person name="Quan P.L."/>
            <person name="Firth C."/>
            <person name="Street C."/>
            <person name="Henriquez J.A."/>
            <person name="Petrosov A."/>
            <person name="Tashmukhamedova A."/>
            <person name="Hutchison S.K."/>
            <person name="Egholm M."/>
            <person name="Osinubi M.O."/>
            <person name="Niezgoda M."/>
            <person name="Ogunkoya A.B."/>
            <person name="Briese T."/>
            <person name="Rupprecht C.E."/>
            <person name="Lipkin W.I."/>
        </authorList>
    </citation>
    <scope>NUCLEOTIDE SEQUENCE</scope>
    <source>
        <strain evidence="16">ZBCoV</strain>
    </source>
</reference>
<proteinExistence type="predicted"/>
<keyword evidence="8" id="KW-0804">Transcription</keyword>
<evidence type="ECO:0000256" key="7">
    <source>
        <dbReference type="ARBA" id="ARBA00023086"/>
    </source>
</evidence>
<feature type="modified residue" description="Phosphothreonine; by host" evidence="11">
    <location>
        <position position="150"/>
    </location>
</feature>
<evidence type="ECO:0000256" key="13">
    <source>
        <dbReference type="SAM" id="MobiDB-lite"/>
    </source>
</evidence>
<evidence type="ECO:0000259" key="14">
    <source>
        <dbReference type="PROSITE" id="PS51928"/>
    </source>
</evidence>
<evidence type="ECO:0000256" key="3">
    <source>
        <dbReference type="ARBA" id="ARBA00022765"/>
    </source>
</evidence>
<dbReference type="InterPro" id="IPR044345">
    <property type="entry name" value="N_prot_N_CoV"/>
</dbReference>
<dbReference type="PIRSF" id="PIRSF003888">
    <property type="entry name" value="Corona_nucleocap"/>
    <property type="match status" value="1"/>
</dbReference>
<evidence type="ECO:0000259" key="15">
    <source>
        <dbReference type="PROSITE" id="PS51929"/>
    </source>
</evidence>
<feature type="compositionally biased region" description="Polar residues" evidence="13">
    <location>
        <begin position="409"/>
        <end position="419"/>
    </location>
</feature>
<feature type="region of interest" description="Disordered" evidence="13">
    <location>
        <begin position="394"/>
        <end position="419"/>
    </location>
</feature>
<keyword evidence="4 10" id="KW-0946">Virion</keyword>
<dbReference type="InterPro" id="IPR001218">
    <property type="entry name" value="Nucleocap_CoV"/>
</dbReference>
<feature type="domain" description="CoV N NTD" evidence="14">
    <location>
        <begin position="40"/>
        <end position="166"/>
    </location>
</feature>
<keyword evidence="6" id="KW-0805">Transcription regulation</keyword>
<dbReference type="CDD" id="cd21554">
    <property type="entry name" value="CoV_N-NTD"/>
    <property type="match status" value="1"/>
</dbReference>
<evidence type="ECO:0000256" key="1">
    <source>
        <dbReference type="ARBA" id="ARBA00004340"/>
    </source>
</evidence>
<dbReference type="SUPFAM" id="SSF110304">
    <property type="entry name" value="Coronavirus RNA-binding domain"/>
    <property type="match status" value="1"/>
</dbReference>
<comment type="function">
    <text evidence="10">Packages the positive strand viral genome RNA into a helical ribonucleocapsid (RNP) and plays a fundamental role during virion assembly through its interactions with the viral genome and membrane protein M. Plays an important role in enhancing the efficiency of subgenomic viral RNA transcription as well as viral replication.</text>
</comment>
<protein>
    <recommendedName>
        <fullName evidence="10">Nucleoprotein</fullName>
    </recommendedName>
</protein>
<feature type="compositionally biased region" description="Low complexity" evidence="13">
    <location>
        <begin position="171"/>
        <end position="203"/>
    </location>
</feature>
<feature type="domain" description="CoV N CTD" evidence="15">
    <location>
        <begin position="237"/>
        <end position="354"/>
    </location>
</feature>
<keyword evidence="2 11" id="KW-0597">Phosphoprotein</keyword>
<evidence type="ECO:0000256" key="10">
    <source>
        <dbReference type="PIRNR" id="PIRNR003888"/>
    </source>
</evidence>
<evidence type="ECO:0000256" key="6">
    <source>
        <dbReference type="ARBA" id="ARBA00023015"/>
    </source>
</evidence>
<dbReference type="CDD" id="cd21595">
    <property type="entry name" value="CoV_N-CTD"/>
    <property type="match status" value="1"/>
</dbReference>
<sequence length="419" mass="46073">MASQQGNRIRFEDQSSNQNNNHEREGARPKTRKPRAPPSSNVSWFTALTQHGKEDLKFPQGYGVPQNVNVKPDHEIGYWRKASRKVNKGGKSVELDPRWYFYYLGTGPEASLKYGTRKDGIVWVVTQNALDLPVPDVGTRNPANDAALVTTFRPRTPLPKGFYVEGSRIQSGASSGASTRSNSRSRNNSRSRGPSPSGIPTSGGADGVLAALLLSELEMLEQKVNGGTKPKTPQVVTKADAKKASEKPRQKRVAHKGFNVNAAFGRRGNGPYQGNFGDQEFNKLGTDYSKWPQIAQLAPTPSAFFGMSKLSVQKNTEGTWLAYNGYIKLDDNDPNFAVWINELSKHIDAYKEFPQKEAKKGKQKNAGVDMAPQDAMPGMAASLDMSWAEAMDEPADVKPKRIVKPKKVSTQATTDFSEL</sequence>
<keyword evidence="9 12" id="KW-0687">Ribonucleoprotein</keyword>
<dbReference type="GO" id="GO:0003723">
    <property type="term" value="F:RNA binding"/>
    <property type="evidence" value="ECO:0007669"/>
    <property type="project" value="UniProtKB-UniRule"/>
</dbReference>
<evidence type="ECO:0000256" key="4">
    <source>
        <dbReference type="ARBA" id="ARBA00022844"/>
    </source>
</evidence>
<evidence type="ECO:0000256" key="11">
    <source>
        <dbReference type="PIRSR" id="PIRSR003888-1"/>
    </source>
</evidence>
<feature type="region of interest" description="Disordered" evidence="13">
    <location>
        <begin position="355"/>
        <end position="375"/>
    </location>
</feature>
<dbReference type="InterPro" id="IPR037195">
    <property type="entry name" value="Nucleocapsid_N"/>
</dbReference>
<feature type="region of interest" description="Disordered" evidence="13">
    <location>
        <begin position="1"/>
        <end position="42"/>
    </location>
</feature>